<sequence length="277" mass="30713">MGNGLQIQGLCRFSLPCTGGFKKYLGSLAERRAALYAPARLDSRCLWFEEVGLPGLSLQTDPDFTLHVVLGEDFPEPWRSRMEGVFAEVPQIRVHWRAPDDHRAICRDVLLPARNPASAAVAEFRLDDDDAIAIDYVTQLRRAWPKVARLAGPNGRVALDHGRGMVLQAQPDGGIVVHPLLTYCWSAGLAVFLKPDDAGTVMDFPHHKVWQRMPYVNLSDSMMFIRGDHATNDARTPFAAAARLPVPETEFPDILMRRFGIDLDGFRAAWAALGQGA</sequence>
<proteinExistence type="predicted"/>
<protein>
    <recommendedName>
        <fullName evidence="3">Rhamnosyl transferase</fullName>
    </recommendedName>
</protein>
<dbReference type="AlphaFoldDB" id="A0A7X6GZW9"/>
<comment type="caution">
    <text evidence="1">The sequence shown here is derived from an EMBL/GenBank/DDBJ whole genome shotgun (WGS) entry which is preliminary data.</text>
</comment>
<keyword evidence="2" id="KW-1185">Reference proteome</keyword>
<accession>A0A7X6GZW9</accession>
<reference evidence="1 2" key="1">
    <citation type="submission" date="2020-04" db="EMBL/GenBank/DDBJ databases">
        <authorList>
            <person name="Yoon J."/>
        </authorList>
    </citation>
    <scope>NUCLEOTIDE SEQUENCE [LARGE SCALE GENOMIC DNA]</scope>
    <source>
        <strain evidence="1 2">KMU-115</strain>
    </source>
</reference>
<evidence type="ECO:0000313" key="1">
    <source>
        <dbReference type="EMBL" id="NKX45423.1"/>
    </source>
</evidence>
<gene>
    <name evidence="1" type="ORF">HCU73_12580</name>
</gene>
<organism evidence="1 2">
    <name type="scientific">Roseicyclus persicicus</name>
    <dbReference type="NCBI Taxonomy" id="2650661"/>
    <lineage>
        <taxon>Bacteria</taxon>
        <taxon>Pseudomonadati</taxon>
        <taxon>Pseudomonadota</taxon>
        <taxon>Alphaproteobacteria</taxon>
        <taxon>Rhodobacterales</taxon>
        <taxon>Roseobacteraceae</taxon>
        <taxon>Roseicyclus</taxon>
    </lineage>
</organism>
<name>A0A7X6GZW9_9RHOB</name>
<dbReference type="EMBL" id="JAAZQQ010000004">
    <property type="protein sequence ID" value="NKX45423.1"/>
    <property type="molecule type" value="Genomic_DNA"/>
</dbReference>
<dbReference type="RefSeq" id="WP_168623812.1">
    <property type="nucleotide sequence ID" value="NZ_JAAZQQ010000004.1"/>
</dbReference>
<dbReference type="Proteomes" id="UP000526408">
    <property type="component" value="Unassembled WGS sequence"/>
</dbReference>
<dbReference type="Pfam" id="PF11316">
    <property type="entry name" value="Rhamno_transf"/>
    <property type="match status" value="1"/>
</dbReference>
<evidence type="ECO:0008006" key="3">
    <source>
        <dbReference type="Google" id="ProtNLM"/>
    </source>
</evidence>
<dbReference type="InterPro" id="IPR021466">
    <property type="entry name" value="Put_rhamnosyl_transferase"/>
</dbReference>
<evidence type="ECO:0000313" key="2">
    <source>
        <dbReference type="Proteomes" id="UP000526408"/>
    </source>
</evidence>